<reference evidence="2 3" key="1">
    <citation type="submission" date="2024-05" db="EMBL/GenBank/DDBJ databases">
        <authorList>
            <person name="Wallberg A."/>
        </authorList>
    </citation>
    <scope>NUCLEOTIDE SEQUENCE [LARGE SCALE GENOMIC DNA]</scope>
</reference>
<dbReference type="InterPro" id="IPR035914">
    <property type="entry name" value="Sperma_CUB_dom_sf"/>
</dbReference>
<feature type="non-terminal residue" evidence="2">
    <location>
        <position position="134"/>
    </location>
</feature>
<feature type="region of interest" description="Disordered" evidence="1">
    <location>
        <begin position="46"/>
        <end position="74"/>
    </location>
</feature>
<organism evidence="2 3">
    <name type="scientific">Meganyctiphanes norvegica</name>
    <name type="common">Northern krill</name>
    <name type="synonym">Thysanopoda norvegica</name>
    <dbReference type="NCBI Taxonomy" id="48144"/>
    <lineage>
        <taxon>Eukaryota</taxon>
        <taxon>Metazoa</taxon>
        <taxon>Ecdysozoa</taxon>
        <taxon>Arthropoda</taxon>
        <taxon>Crustacea</taxon>
        <taxon>Multicrustacea</taxon>
        <taxon>Malacostraca</taxon>
        <taxon>Eumalacostraca</taxon>
        <taxon>Eucarida</taxon>
        <taxon>Euphausiacea</taxon>
        <taxon>Euphausiidae</taxon>
        <taxon>Meganyctiphanes</taxon>
    </lineage>
</organism>
<evidence type="ECO:0008006" key="4">
    <source>
        <dbReference type="Google" id="ProtNLM"/>
    </source>
</evidence>
<dbReference type="Gene3D" id="2.60.120.290">
    <property type="entry name" value="Spermadhesin, CUB domain"/>
    <property type="match status" value="1"/>
</dbReference>
<protein>
    <recommendedName>
        <fullName evidence="4">CUB domain-containing protein</fullName>
    </recommendedName>
</protein>
<comment type="caution">
    <text evidence="2">The sequence shown here is derived from an EMBL/GenBank/DDBJ whole genome shotgun (WGS) entry which is preliminary data.</text>
</comment>
<evidence type="ECO:0000313" key="3">
    <source>
        <dbReference type="Proteomes" id="UP001497623"/>
    </source>
</evidence>
<accession>A0AAV2PQ41</accession>
<dbReference type="Proteomes" id="UP001497623">
    <property type="component" value="Unassembled WGS sequence"/>
</dbReference>
<feature type="compositionally biased region" description="Pro residues" evidence="1">
    <location>
        <begin position="52"/>
        <end position="68"/>
    </location>
</feature>
<sequence>MCAADVSPGVTLTSDTGIIITFTNRVNYFGPRKVWEADVTFEDISGCTATDPPTPAPPTPAPTTPAPTTPSEEIFECGKKPNKITIKTNEEIFITSPRFSSPYPAKKIKCGWKLKAPKKGKLSISCDFFELNTK</sequence>
<gene>
    <name evidence="2" type="ORF">MNOR_LOCUS2044</name>
</gene>
<proteinExistence type="predicted"/>
<keyword evidence="3" id="KW-1185">Reference proteome</keyword>
<evidence type="ECO:0000313" key="2">
    <source>
        <dbReference type="EMBL" id="CAL4061294.1"/>
    </source>
</evidence>
<dbReference type="EMBL" id="CAXKWB010000589">
    <property type="protein sequence ID" value="CAL4061294.1"/>
    <property type="molecule type" value="Genomic_DNA"/>
</dbReference>
<dbReference type="AlphaFoldDB" id="A0AAV2PQ41"/>
<name>A0AAV2PQ41_MEGNR</name>
<evidence type="ECO:0000256" key="1">
    <source>
        <dbReference type="SAM" id="MobiDB-lite"/>
    </source>
</evidence>